<dbReference type="Gene3D" id="3.40.33.10">
    <property type="entry name" value="CAP"/>
    <property type="match status" value="2"/>
</dbReference>
<reference evidence="3" key="2">
    <citation type="submission" date="2017-02" db="UniProtKB">
        <authorList>
            <consortium name="WormBaseParasite"/>
        </authorList>
    </citation>
    <scope>IDENTIFICATION</scope>
</reference>
<accession>A0A0K0DDB4</accession>
<dbReference type="SMART" id="SM00198">
    <property type="entry name" value="SCP"/>
    <property type="match status" value="1"/>
</dbReference>
<dbReference type="SUPFAM" id="SSF55797">
    <property type="entry name" value="PR-1-like"/>
    <property type="match status" value="2"/>
</dbReference>
<dbReference type="CDD" id="cd05380">
    <property type="entry name" value="CAP_euk"/>
    <property type="match status" value="1"/>
</dbReference>
<feature type="domain" description="SCP" evidence="1">
    <location>
        <begin position="195"/>
        <end position="350"/>
    </location>
</feature>
<protein>
    <submittedName>
        <fullName evidence="3">SCP domain-containing protein</fullName>
    </submittedName>
</protein>
<keyword evidence="2" id="KW-1185">Reference proteome</keyword>
<dbReference type="Proteomes" id="UP000035642">
    <property type="component" value="Unassembled WGS sequence"/>
</dbReference>
<sequence>MVDYTREKALDLINRIRSNVALGEFQAKNSMASASDMKKLVFFHILLLFKPDTSTFIARDPIGPAVLQWTKIENVEWPADNHFNGDPELRDFVNLIQSHSTAVGCFGNWCDNGTSVACVFSQPSVVCNVQVQMPVYTSGKPCADCTLPYKGFCESGLCVEYIIPSTTTSPTVTPKTLATTRRIAICSNAATISDRFRTVALRAHNKFRSLVARGLAINGEYLDEKAPPSSRMYRLKYDCTAEQLALDSVRTCSKRLSSPASRPGYDENIHVLGTTTIDSLEVIQNAVATWSSELETNGIPSDMIFTYPVSQRRQKMVLRVTKIIWGTNRNVGCATRNCDGFYFTSCMYREP</sequence>
<evidence type="ECO:0000259" key="1">
    <source>
        <dbReference type="SMART" id="SM00198"/>
    </source>
</evidence>
<name>A0A0K0DDB4_ANGCA</name>
<organism evidence="2 3">
    <name type="scientific">Angiostrongylus cantonensis</name>
    <name type="common">Rat lungworm</name>
    <dbReference type="NCBI Taxonomy" id="6313"/>
    <lineage>
        <taxon>Eukaryota</taxon>
        <taxon>Metazoa</taxon>
        <taxon>Ecdysozoa</taxon>
        <taxon>Nematoda</taxon>
        <taxon>Chromadorea</taxon>
        <taxon>Rhabditida</taxon>
        <taxon>Rhabditina</taxon>
        <taxon>Rhabditomorpha</taxon>
        <taxon>Strongyloidea</taxon>
        <taxon>Metastrongylidae</taxon>
        <taxon>Angiostrongylus</taxon>
    </lineage>
</organism>
<dbReference type="WBParaSite" id="ACAC_0000869101-mRNA-1">
    <property type="protein sequence ID" value="ACAC_0000869101-mRNA-1"/>
    <property type="gene ID" value="ACAC_0000869101"/>
</dbReference>
<dbReference type="STRING" id="6313.A0A0K0DDB4"/>
<dbReference type="Pfam" id="PF00188">
    <property type="entry name" value="CAP"/>
    <property type="match status" value="1"/>
</dbReference>
<dbReference type="InterPro" id="IPR035940">
    <property type="entry name" value="CAP_sf"/>
</dbReference>
<evidence type="ECO:0000313" key="2">
    <source>
        <dbReference type="Proteomes" id="UP000035642"/>
    </source>
</evidence>
<reference evidence="2" key="1">
    <citation type="submission" date="2012-09" db="EMBL/GenBank/DDBJ databases">
        <authorList>
            <person name="Martin A.A."/>
        </authorList>
    </citation>
    <scope>NUCLEOTIDE SEQUENCE</scope>
</reference>
<proteinExistence type="predicted"/>
<dbReference type="AlphaFoldDB" id="A0A0K0DDB4"/>
<dbReference type="InterPro" id="IPR014044">
    <property type="entry name" value="CAP_dom"/>
</dbReference>
<evidence type="ECO:0000313" key="3">
    <source>
        <dbReference type="WBParaSite" id="ACAC_0000869101-mRNA-1"/>
    </source>
</evidence>